<dbReference type="OrthoDB" id="4839324at2759"/>
<dbReference type="Gene3D" id="3.30.420.40">
    <property type="match status" value="4"/>
</dbReference>
<dbReference type="Pfam" id="PF00012">
    <property type="entry name" value="HSP70"/>
    <property type="match status" value="2"/>
</dbReference>
<evidence type="ECO:0000256" key="4">
    <source>
        <dbReference type="SAM" id="SignalP"/>
    </source>
</evidence>
<keyword evidence="6" id="KW-1185">Reference proteome</keyword>
<evidence type="ECO:0000313" key="6">
    <source>
        <dbReference type="Proteomes" id="UP000027238"/>
    </source>
</evidence>
<evidence type="ECO:0000256" key="2">
    <source>
        <dbReference type="ARBA" id="ARBA00022840"/>
    </source>
</evidence>
<dbReference type="SUPFAM" id="SSF100920">
    <property type="entry name" value="Heat shock protein 70kD (HSP70), peptide-binding domain"/>
    <property type="match status" value="1"/>
</dbReference>
<evidence type="ECO:0000256" key="3">
    <source>
        <dbReference type="RuleBase" id="RU003322"/>
    </source>
</evidence>
<dbReference type="InterPro" id="IPR043129">
    <property type="entry name" value="ATPase_NBD"/>
</dbReference>
<feature type="chain" id="PRO_5001634095" evidence="4">
    <location>
        <begin position="30"/>
        <end position="537"/>
    </location>
</feature>
<dbReference type="Gene3D" id="2.60.34.10">
    <property type="entry name" value="Substrate Binding Domain Of DNAk, Chain A, domain 1"/>
    <property type="match status" value="1"/>
</dbReference>
<dbReference type="AlphaFoldDB" id="A0A066XLH6"/>
<name>A0A066XLH6_COLSU</name>
<protein>
    <submittedName>
        <fullName evidence="5">Putative PrBiP</fullName>
    </submittedName>
</protein>
<comment type="caution">
    <text evidence="5">The sequence shown here is derived from an EMBL/GenBank/DDBJ whole genome shotgun (WGS) entry which is preliminary data.</text>
</comment>
<evidence type="ECO:0000313" key="5">
    <source>
        <dbReference type="EMBL" id="KDN66591.1"/>
    </source>
</evidence>
<comment type="similarity">
    <text evidence="3">Belongs to the heat shock protein 70 family.</text>
</comment>
<keyword evidence="4" id="KW-0732">Signal</keyword>
<proteinExistence type="inferred from homology"/>
<dbReference type="EMBL" id="JMSE01000921">
    <property type="protein sequence ID" value="KDN66591.1"/>
    <property type="molecule type" value="Genomic_DNA"/>
</dbReference>
<dbReference type="PANTHER" id="PTHR19375">
    <property type="entry name" value="HEAT SHOCK PROTEIN 70KDA"/>
    <property type="match status" value="1"/>
</dbReference>
<dbReference type="GO" id="GO:0005524">
    <property type="term" value="F:ATP binding"/>
    <property type="evidence" value="ECO:0007669"/>
    <property type="project" value="UniProtKB-KW"/>
</dbReference>
<reference evidence="6" key="1">
    <citation type="journal article" date="2014" name="Genome Announc.">
        <title>Draft genome sequence of Colletotrichum sublineola, a destructive pathogen of cultivated sorghum.</title>
        <authorList>
            <person name="Baroncelli R."/>
            <person name="Sanz-Martin J.M."/>
            <person name="Rech G.E."/>
            <person name="Sukno S.A."/>
            <person name="Thon M.R."/>
        </authorList>
    </citation>
    <scope>NUCLEOTIDE SEQUENCE [LARGE SCALE GENOMIC DNA]</scope>
    <source>
        <strain evidence="6">TX430BB</strain>
    </source>
</reference>
<feature type="signal peptide" evidence="4">
    <location>
        <begin position="1"/>
        <end position="29"/>
    </location>
</feature>
<gene>
    <name evidence="5" type="ORF">CSUB01_07227</name>
</gene>
<accession>A0A066XLH6</accession>
<dbReference type="eggNOG" id="KOG0100">
    <property type="taxonomic scope" value="Eukaryota"/>
</dbReference>
<organism evidence="5 6">
    <name type="scientific">Colletotrichum sublineola</name>
    <name type="common">Sorghum anthracnose fungus</name>
    <dbReference type="NCBI Taxonomy" id="1173701"/>
    <lineage>
        <taxon>Eukaryota</taxon>
        <taxon>Fungi</taxon>
        <taxon>Dikarya</taxon>
        <taxon>Ascomycota</taxon>
        <taxon>Pezizomycotina</taxon>
        <taxon>Sordariomycetes</taxon>
        <taxon>Hypocreomycetidae</taxon>
        <taxon>Glomerellales</taxon>
        <taxon>Glomerellaceae</taxon>
        <taxon>Colletotrichum</taxon>
        <taxon>Colletotrichum graminicola species complex</taxon>
    </lineage>
</organism>
<sequence length="537" mass="58756">MFQTRRIPNSRKTLFLALAVIILVLPCFALTPEAPERAVEEQSHIVAICVGPSFSSVGKIQRGAIRIPLAGHSNAVVKTKNRINHAYSNPSLSNAYFNIEYMVCEITEPDYFMHAVIANPYASAGSSTDLYEGHVSQEILSEIFRKLKEIAEAWAQQAIESVVVAVPASYNENDRSIVRNVGASVGLEVVRTINAYTAVGLGYGIDRLNDDSGHVLFYQLGRAHFEVSVAEVDMGVFDHRATVSDTELGKKVGEAVEKKRFTGAHNFSPEEIGLLEQTLSCVDRAIHEANLSRTDIARLVITGEYTRDQQVRSVIESFFAGKRVVVFDDQEGSDLVPGTLDHDDYVTYGAVVLADILAKHEGYSDIVGNFSLQTRSVSVETIGGQSLRAFQRWTMLPAIKVLNLTTTVDGQSTVVISVFQGELPEVRKNDEVALLRLNCIPPAPRGVPKITLILEAYPDEVGNVMLNTTAHLVGGDGGCHDSASAVLHDFYNGNIITSEELELEAAFAFDGTAHESLGSCVNRQDRLDQHYVTTKET</sequence>
<dbReference type="Gene3D" id="3.30.30.30">
    <property type="match status" value="1"/>
</dbReference>
<dbReference type="SUPFAM" id="SSF53067">
    <property type="entry name" value="Actin-like ATPase domain"/>
    <property type="match status" value="2"/>
</dbReference>
<evidence type="ECO:0000256" key="1">
    <source>
        <dbReference type="ARBA" id="ARBA00022741"/>
    </source>
</evidence>
<dbReference type="Proteomes" id="UP000027238">
    <property type="component" value="Unassembled WGS sequence"/>
</dbReference>
<dbReference type="GO" id="GO:0140662">
    <property type="term" value="F:ATP-dependent protein folding chaperone"/>
    <property type="evidence" value="ECO:0007669"/>
    <property type="project" value="InterPro"/>
</dbReference>
<dbReference type="HOGENOM" id="CLU_554332_0_0_1"/>
<keyword evidence="1 3" id="KW-0547">Nucleotide-binding</keyword>
<dbReference type="InterPro" id="IPR029047">
    <property type="entry name" value="HSP70_peptide-bd_sf"/>
</dbReference>
<keyword evidence="2 3" id="KW-0067">ATP-binding</keyword>
<dbReference type="InterPro" id="IPR013126">
    <property type="entry name" value="Hsp_70_fam"/>
</dbReference>
<dbReference type="STRING" id="1173701.A0A066XLH6"/>